<protein>
    <submittedName>
        <fullName evidence="1">Uncharacterized protein</fullName>
    </submittedName>
</protein>
<gene>
    <name evidence="1" type="ordered locus">LKI_09615</name>
</gene>
<dbReference type="KEGG" id="lki:LKI_09615"/>
<dbReference type="PATRIC" id="fig|762051.18.peg.1932"/>
<evidence type="ECO:0000313" key="1">
    <source>
        <dbReference type="EMBL" id="ADG41462.1"/>
    </source>
</evidence>
<dbReference type="STRING" id="762051.LKI_09615"/>
<accession>D5T4J1</accession>
<dbReference type="Proteomes" id="UP000002362">
    <property type="component" value="Chromosome"/>
</dbReference>
<dbReference type="HOGENOM" id="CLU_2735154_0_0_9"/>
<proteinExistence type="predicted"/>
<dbReference type="eggNOG" id="ENOG50313IX">
    <property type="taxonomic scope" value="Bacteria"/>
</dbReference>
<dbReference type="AlphaFoldDB" id="D5T4J1"/>
<dbReference type="EMBL" id="CP001758">
    <property type="protein sequence ID" value="ADG41462.1"/>
    <property type="molecule type" value="Genomic_DNA"/>
</dbReference>
<reference evidence="1 2" key="1">
    <citation type="journal article" date="2010" name="J. Bacteriol.">
        <title>Complete genome sequence analysis of Leuconostoc kimchii IMSNU 11154.</title>
        <authorList>
            <person name="Oh H.M."/>
            <person name="Cho Y.J."/>
            <person name="Kim B.K."/>
            <person name="Roe J.H."/>
            <person name="Kang S.O."/>
            <person name="Nahm B.H."/>
            <person name="Jeong G."/>
            <person name="Han H.U."/>
            <person name="Chun J."/>
        </authorList>
    </citation>
    <scope>NUCLEOTIDE SEQUENCE [LARGE SCALE GENOMIC DNA]</scope>
    <source>
        <strain evidence="2">IMSNU 11154 / KCTC 2386 / IH25</strain>
    </source>
</reference>
<name>D5T4J1_LEUKI</name>
<organism evidence="1 2">
    <name type="scientific">Leuconostoc kimchii (strain IMSNU 11154 / KCTC 2386 / IH25)</name>
    <dbReference type="NCBI Taxonomy" id="762051"/>
    <lineage>
        <taxon>Bacteria</taxon>
        <taxon>Bacillati</taxon>
        <taxon>Bacillota</taxon>
        <taxon>Bacilli</taxon>
        <taxon>Lactobacillales</taxon>
        <taxon>Lactobacillaceae</taxon>
        <taxon>Leuconostoc</taxon>
    </lineage>
</organism>
<sequence>MIKMTREQYEQMMAYKRVTWFSVFIAKVNGALDYENLTLPTVIAFDDWGASKEREMDLMKAWISPEDVEIV</sequence>
<evidence type="ECO:0000313" key="2">
    <source>
        <dbReference type="Proteomes" id="UP000002362"/>
    </source>
</evidence>